<protein>
    <submittedName>
        <fullName evidence="2">Membrane protein</fullName>
    </submittedName>
</protein>
<keyword evidence="1" id="KW-1133">Transmembrane helix</keyword>
<keyword evidence="1" id="KW-0472">Membrane</keyword>
<dbReference type="STRING" id="862908.BMS_3066"/>
<evidence type="ECO:0000256" key="1">
    <source>
        <dbReference type="SAM" id="Phobius"/>
    </source>
</evidence>
<dbReference type="AlphaFoldDB" id="E1WZD6"/>
<evidence type="ECO:0000313" key="2">
    <source>
        <dbReference type="EMBL" id="CBW27824.1"/>
    </source>
</evidence>
<keyword evidence="1" id="KW-0812">Transmembrane</keyword>
<evidence type="ECO:0000313" key="3">
    <source>
        <dbReference type="Proteomes" id="UP000008963"/>
    </source>
</evidence>
<reference evidence="3" key="1">
    <citation type="journal article" date="2013" name="ISME J.">
        <title>A small predatory core genome in the divergent marine Bacteriovorax marinus SJ and the terrestrial Bdellovibrio bacteriovorus.</title>
        <authorList>
            <person name="Crossman L.C."/>
            <person name="Chen H."/>
            <person name="Cerdeno-Tarraga A.M."/>
            <person name="Brooks K."/>
            <person name="Quail M.A."/>
            <person name="Pineiro S.A."/>
            <person name="Hobley L."/>
            <person name="Sockett R.E."/>
            <person name="Bentley S.D."/>
            <person name="Parkhill J."/>
            <person name="Williams H.N."/>
            <person name="Stine O.C."/>
        </authorList>
    </citation>
    <scope>NUCLEOTIDE SEQUENCE [LARGE SCALE GENOMIC DNA]</scope>
    <source>
        <strain evidence="3">ATCC BAA-682 / DSM 15412 / SJ</strain>
    </source>
</reference>
<keyword evidence="3" id="KW-1185">Reference proteome</keyword>
<dbReference type="InterPro" id="IPR012340">
    <property type="entry name" value="NA-bd_OB-fold"/>
</dbReference>
<dbReference type="KEGG" id="bmx:BMS_3066"/>
<dbReference type="OrthoDB" id="189831at2"/>
<sequence length="188" mass="20326">MTDLFMQNPVYTVMALAGTILFFIKILLLFFGGDSDFDTDLDIDMNGDHIDGGDTFSIVSIQSILAFFMGTGWIGLAAIHEWKLTNGQSTIAAALFGVIMMLFSSFITFKIKKFNSIPKVDIKEAVGKVGRAYTNIPSKGQGVGQVEVTVGNKQQILQASSVDEAINSFDGIVVVQVDDSGNLLVKKS</sequence>
<accession>E1WZD6</accession>
<gene>
    <name evidence="2" type="ordered locus">BMS_3066</name>
</gene>
<dbReference type="Gene3D" id="2.40.50.140">
    <property type="entry name" value="Nucleic acid-binding proteins"/>
    <property type="match status" value="1"/>
</dbReference>
<dbReference type="HOGENOM" id="CLU_1439247_0_0_7"/>
<feature type="transmembrane region" description="Helical" evidence="1">
    <location>
        <begin position="55"/>
        <end position="79"/>
    </location>
</feature>
<dbReference type="Proteomes" id="UP000008963">
    <property type="component" value="Chromosome"/>
</dbReference>
<dbReference type="eggNOG" id="ENOG5030IU1">
    <property type="taxonomic scope" value="Bacteria"/>
</dbReference>
<dbReference type="RefSeq" id="WP_014245595.1">
    <property type="nucleotide sequence ID" value="NC_016620.1"/>
</dbReference>
<dbReference type="PATRIC" id="fig|862908.3.peg.2931"/>
<proteinExistence type="predicted"/>
<dbReference type="EMBL" id="FQ312005">
    <property type="protein sequence ID" value="CBW27824.1"/>
    <property type="molecule type" value="Genomic_DNA"/>
</dbReference>
<organism evidence="2 3">
    <name type="scientific">Halobacteriovorax marinus (strain ATCC BAA-682 / DSM 15412 / SJ)</name>
    <name type="common">Bacteriovorax marinus</name>
    <dbReference type="NCBI Taxonomy" id="862908"/>
    <lineage>
        <taxon>Bacteria</taxon>
        <taxon>Pseudomonadati</taxon>
        <taxon>Bdellovibrionota</taxon>
        <taxon>Bacteriovoracia</taxon>
        <taxon>Bacteriovoracales</taxon>
        <taxon>Halobacteriovoraceae</taxon>
        <taxon>Halobacteriovorax</taxon>
    </lineage>
</organism>
<feature type="transmembrane region" description="Helical" evidence="1">
    <location>
        <begin position="91"/>
        <end position="109"/>
    </location>
</feature>
<feature type="transmembrane region" description="Helical" evidence="1">
    <location>
        <begin position="12"/>
        <end position="31"/>
    </location>
</feature>
<name>E1WZD6_HALMS</name>